<dbReference type="OrthoDB" id="2649545at2"/>
<dbReference type="InterPro" id="IPR002509">
    <property type="entry name" value="NODB_dom"/>
</dbReference>
<dbReference type="GO" id="GO:0016810">
    <property type="term" value="F:hydrolase activity, acting on carbon-nitrogen (but not peptide) bonds"/>
    <property type="evidence" value="ECO:0007669"/>
    <property type="project" value="InterPro"/>
</dbReference>
<evidence type="ECO:0000256" key="1">
    <source>
        <dbReference type="SAM" id="Phobius"/>
    </source>
</evidence>
<evidence type="ECO:0000259" key="2">
    <source>
        <dbReference type="PROSITE" id="PS51677"/>
    </source>
</evidence>
<evidence type="ECO:0000313" key="3">
    <source>
        <dbReference type="EMBL" id="TLS53603.1"/>
    </source>
</evidence>
<feature type="transmembrane region" description="Helical" evidence="1">
    <location>
        <begin position="6"/>
        <end position="26"/>
    </location>
</feature>
<dbReference type="Pfam" id="PF01522">
    <property type="entry name" value="Polysacc_deac_1"/>
    <property type="match status" value="1"/>
</dbReference>
<dbReference type="InterPro" id="IPR054467">
    <property type="entry name" value="YkoP-like_dom"/>
</dbReference>
<dbReference type="PROSITE" id="PS51677">
    <property type="entry name" value="NODB"/>
    <property type="match status" value="1"/>
</dbReference>
<feature type="domain" description="NodB homology" evidence="2">
    <location>
        <begin position="38"/>
        <end position="224"/>
    </location>
</feature>
<dbReference type="InterPro" id="IPR050248">
    <property type="entry name" value="Polysacc_deacetylase_ArnD"/>
</dbReference>
<dbReference type="Proteomes" id="UP000309676">
    <property type="component" value="Unassembled WGS sequence"/>
</dbReference>
<dbReference type="EMBL" id="VCIW01000002">
    <property type="protein sequence ID" value="TLS53603.1"/>
    <property type="molecule type" value="Genomic_DNA"/>
</dbReference>
<protein>
    <submittedName>
        <fullName evidence="3">Polysaccharide deacetylase family protein</fullName>
    </submittedName>
</protein>
<keyword evidence="1" id="KW-0812">Transmembrane</keyword>
<sequence>MSNIILYLFYFFTFYAFLPGIISRLFGFRVFKRGLSDTEISLTFDDGPDPEHTPRLLDLLKKHDVKATFFVVGKHAEAQPDIVERMHREGHSIGIHNYSHRSNWVMRPKSVARHVRMTSEAIERMTGEKPKFYRPPWGIMNLFDFASRSRMQVVLWSAMPGDWRVSTGAKKIENRMMKSLKGGEVYLLHDCGNTFGADREAPRNTIEALERFIPAALERGFSFVRVDDLMQSTAKAKSKAKREAGPIRKTIVGAWLLWERAFHALFRLESAIPGDSKSFLFYRVTAYHGQTVPLPGGETLRSGDKIVELHMNNELLYEFGRKARSTLQLAIQLIRAMERTMPQLAASVLQRSDAPSIKAVVGTSMVNRGVEQFGFTVVELPKGLFASATRLYLKCLLSVIHPQGKDRLGERSEMLIPKMIALSSTELIRRYGEAVSEVAAGEVEATNGHMA</sequence>
<dbReference type="SUPFAM" id="SSF88713">
    <property type="entry name" value="Glycoside hydrolase/deacetylase"/>
    <property type="match status" value="1"/>
</dbReference>
<dbReference type="InterPro" id="IPR011330">
    <property type="entry name" value="Glyco_hydro/deAcase_b/a-brl"/>
</dbReference>
<reference evidence="3 4" key="1">
    <citation type="submission" date="2019-05" db="EMBL/GenBank/DDBJ databases">
        <authorList>
            <person name="Narsing Rao M.P."/>
            <person name="Li W.J."/>
        </authorList>
    </citation>
    <scope>NUCLEOTIDE SEQUENCE [LARGE SCALE GENOMIC DNA]</scope>
    <source>
        <strain evidence="3 4">SYSU_K30003</strain>
    </source>
</reference>
<dbReference type="CDD" id="cd10959">
    <property type="entry name" value="CE4_NodB_like_3"/>
    <property type="match status" value="1"/>
</dbReference>
<keyword evidence="4" id="KW-1185">Reference proteome</keyword>
<dbReference type="GO" id="GO:0005975">
    <property type="term" value="P:carbohydrate metabolic process"/>
    <property type="evidence" value="ECO:0007669"/>
    <property type="project" value="InterPro"/>
</dbReference>
<keyword evidence="1" id="KW-1133">Transmembrane helix</keyword>
<accession>A0A5R9GKQ9</accession>
<keyword evidence="1" id="KW-0472">Membrane</keyword>
<dbReference type="Gene3D" id="3.20.20.370">
    <property type="entry name" value="Glycoside hydrolase/deacetylase"/>
    <property type="match status" value="1"/>
</dbReference>
<gene>
    <name evidence="3" type="ORF">FE782_04850</name>
</gene>
<evidence type="ECO:0000313" key="4">
    <source>
        <dbReference type="Proteomes" id="UP000309676"/>
    </source>
</evidence>
<dbReference type="AlphaFoldDB" id="A0A5R9GKQ9"/>
<organism evidence="3 4">
    <name type="scientific">Paenibacillus antri</name>
    <dbReference type="NCBI Taxonomy" id="2582848"/>
    <lineage>
        <taxon>Bacteria</taxon>
        <taxon>Bacillati</taxon>
        <taxon>Bacillota</taxon>
        <taxon>Bacilli</taxon>
        <taxon>Bacillales</taxon>
        <taxon>Paenibacillaceae</taxon>
        <taxon>Paenibacillus</taxon>
    </lineage>
</organism>
<comment type="caution">
    <text evidence="3">The sequence shown here is derived from an EMBL/GenBank/DDBJ whole genome shotgun (WGS) entry which is preliminary data.</text>
</comment>
<dbReference type="PANTHER" id="PTHR10587">
    <property type="entry name" value="GLYCOSYL TRANSFERASE-RELATED"/>
    <property type="match status" value="1"/>
</dbReference>
<dbReference type="RefSeq" id="WP_138192921.1">
    <property type="nucleotide sequence ID" value="NZ_VCIW01000002.1"/>
</dbReference>
<proteinExistence type="predicted"/>
<name>A0A5R9GKQ9_9BACL</name>
<dbReference type="Pfam" id="PF22790">
    <property type="entry name" value="YkoP"/>
    <property type="match status" value="1"/>
</dbReference>